<evidence type="ECO:0000256" key="2">
    <source>
        <dbReference type="ARBA" id="ARBA00022980"/>
    </source>
</evidence>
<evidence type="ECO:0000313" key="6">
    <source>
        <dbReference type="EMBL" id="KAK1529060.1"/>
    </source>
</evidence>
<keyword evidence="3" id="KW-0687">Ribonucleoprotein</keyword>
<gene>
    <name evidence="6" type="ORF">CCOS01_06894</name>
</gene>
<proteinExistence type="inferred from homology"/>
<keyword evidence="7" id="KW-1185">Reference proteome</keyword>
<dbReference type="GO" id="GO:0005840">
    <property type="term" value="C:ribosome"/>
    <property type="evidence" value="ECO:0007669"/>
    <property type="project" value="UniProtKB-KW"/>
</dbReference>
<dbReference type="AlphaFoldDB" id="A0AAI9YZF9"/>
<dbReference type="InterPro" id="IPR028877">
    <property type="entry name" value="Ribosomal_eL20"/>
</dbReference>
<evidence type="ECO:0000313" key="7">
    <source>
        <dbReference type="Proteomes" id="UP001240678"/>
    </source>
</evidence>
<sequence length="266" mass="30970">MDSSTPTAISSHIKRDYSTLPNDEWVRAWFGRNRKEGNERKTWHDLTTQRDSALPSEPDRPENSQQLEMTAIRILESRDCVAPGRRITDYFAIGRLSEYEVIGRHLPTESNPTPALYRMTIFAPNVTVAKSRYWYFLRGLKKVKKATGEIVSVKEIQEKHPLKVKNFGVWLRYDSRSGTHNMYKEYREMSRTDAVEALYSDMAARHRARFRSIHILKVVELEKGDDVKRPYIKQLITKGLSFPLPHRVSKLNNQKIFSAKRPTTFA</sequence>
<evidence type="ECO:0000256" key="4">
    <source>
        <dbReference type="SAM" id="MobiDB-lite"/>
    </source>
</evidence>
<dbReference type="GO" id="GO:0003735">
    <property type="term" value="F:structural constituent of ribosome"/>
    <property type="evidence" value="ECO:0007669"/>
    <property type="project" value="InterPro"/>
</dbReference>
<dbReference type="Pfam" id="PF01775">
    <property type="entry name" value="Ribosomal_L18A"/>
    <property type="match status" value="1"/>
</dbReference>
<dbReference type="GO" id="GO:1990904">
    <property type="term" value="C:ribonucleoprotein complex"/>
    <property type="evidence" value="ECO:0007669"/>
    <property type="project" value="UniProtKB-KW"/>
</dbReference>
<dbReference type="FunFam" id="3.10.20.10:FF:000001">
    <property type="entry name" value="60S ribosomal protein L18a"/>
    <property type="match status" value="1"/>
</dbReference>
<dbReference type="FunFam" id="3.10.20.10:FF:000002">
    <property type="entry name" value="60S ribosomal protein L18a"/>
    <property type="match status" value="1"/>
</dbReference>
<comment type="similarity">
    <text evidence="1">Belongs to the eukaryotic ribosomal protein eL20 family.</text>
</comment>
<accession>A0AAI9YZF9</accession>
<protein>
    <submittedName>
        <fullName evidence="6">Ribosomal L18ae protein family</fullName>
    </submittedName>
</protein>
<dbReference type="Proteomes" id="UP001240678">
    <property type="component" value="Unassembled WGS sequence"/>
</dbReference>
<dbReference type="SUPFAM" id="SSF160374">
    <property type="entry name" value="RplX-like"/>
    <property type="match status" value="1"/>
</dbReference>
<dbReference type="RefSeq" id="XP_060314762.1">
    <property type="nucleotide sequence ID" value="XM_060455062.1"/>
</dbReference>
<organism evidence="6 7">
    <name type="scientific">Colletotrichum costaricense</name>
    <dbReference type="NCBI Taxonomy" id="1209916"/>
    <lineage>
        <taxon>Eukaryota</taxon>
        <taxon>Fungi</taxon>
        <taxon>Dikarya</taxon>
        <taxon>Ascomycota</taxon>
        <taxon>Pezizomycotina</taxon>
        <taxon>Sordariomycetes</taxon>
        <taxon>Hypocreomycetidae</taxon>
        <taxon>Glomerellales</taxon>
        <taxon>Glomerellaceae</taxon>
        <taxon>Colletotrichum</taxon>
        <taxon>Colletotrichum acutatum species complex</taxon>
    </lineage>
</organism>
<comment type="caution">
    <text evidence="6">The sequence shown here is derived from an EMBL/GenBank/DDBJ whole genome shotgun (WGS) entry which is preliminary data.</text>
</comment>
<keyword evidence="2" id="KW-0689">Ribosomal protein</keyword>
<feature type="region of interest" description="Disordered" evidence="4">
    <location>
        <begin position="40"/>
        <end position="65"/>
    </location>
</feature>
<evidence type="ECO:0000256" key="1">
    <source>
        <dbReference type="ARBA" id="ARBA00009362"/>
    </source>
</evidence>
<dbReference type="InterPro" id="IPR021138">
    <property type="entry name" value="Ribosomal_eL20_eukaryotes"/>
</dbReference>
<dbReference type="GeneID" id="85338609"/>
<dbReference type="HAMAP" id="MF_00273">
    <property type="entry name" value="Ribosomal_eL20"/>
    <property type="match status" value="1"/>
</dbReference>
<dbReference type="InterPro" id="IPR023573">
    <property type="entry name" value="Ribosomal_eL20_dom"/>
</dbReference>
<feature type="domain" description="Large ribosomal subunit protein eL20" evidence="5">
    <location>
        <begin position="97"/>
        <end position="218"/>
    </location>
</feature>
<dbReference type="PANTHER" id="PTHR10052">
    <property type="entry name" value="60S RIBOSOMAL PROTEIN L18A"/>
    <property type="match status" value="1"/>
</dbReference>
<evidence type="ECO:0000259" key="5">
    <source>
        <dbReference type="Pfam" id="PF01775"/>
    </source>
</evidence>
<dbReference type="EMBL" id="MOOE01000006">
    <property type="protein sequence ID" value="KAK1529060.1"/>
    <property type="molecule type" value="Genomic_DNA"/>
</dbReference>
<name>A0AAI9YZF9_9PEZI</name>
<dbReference type="GO" id="GO:0006412">
    <property type="term" value="P:translation"/>
    <property type="evidence" value="ECO:0007669"/>
    <property type="project" value="InterPro"/>
</dbReference>
<evidence type="ECO:0000256" key="3">
    <source>
        <dbReference type="ARBA" id="ARBA00023274"/>
    </source>
</evidence>
<reference evidence="6 7" key="1">
    <citation type="submission" date="2016-10" db="EMBL/GenBank/DDBJ databases">
        <title>The genome sequence of Colletotrichum fioriniae PJ7.</title>
        <authorList>
            <person name="Baroncelli R."/>
        </authorList>
    </citation>
    <scope>NUCLEOTIDE SEQUENCE [LARGE SCALE GENOMIC DNA]</scope>
    <source>
        <strain evidence="6 7">IMI 309622</strain>
    </source>
</reference>
<dbReference type="Gene3D" id="3.10.20.10">
    <property type="match status" value="2"/>
</dbReference>